<dbReference type="Proteomes" id="UP000012024">
    <property type="component" value="Unassembled WGS sequence"/>
</dbReference>
<reference evidence="3 4" key="1">
    <citation type="submission" date="2012-12" db="EMBL/GenBank/DDBJ databases">
        <title>Genome assembly of Formosa sp. AK20.</title>
        <authorList>
            <person name="Kumar R."/>
            <person name="Khatri I."/>
            <person name="Vaidya B."/>
            <person name="Subramanian S."/>
            <person name="Pinnaka A."/>
        </authorList>
    </citation>
    <scope>NUCLEOTIDE SEQUENCE [LARGE SCALE GENOMIC DNA]</scope>
    <source>
        <strain evidence="3 4">AK20</strain>
    </source>
</reference>
<accession>M7MZ10</accession>
<dbReference type="PATRIC" id="fig|1137281.3.peg.1811"/>
<evidence type="ECO:0000313" key="4">
    <source>
        <dbReference type="Proteomes" id="UP000012024"/>
    </source>
</evidence>
<dbReference type="GO" id="GO:0016779">
    <property type="term" value="F:nucleotidyltransferase activity"/>
    <property type="evidence" value="ECO:0007669"/>
    <property type="project" value="UniProtKB-ARBA"/>
</dbReference>
<evidence type="ECO:0000256" key="2">
    <source>
        <dbReference type="ARBA" id="ARBA00023315"/>
    </source>
</evidence>
<evidence type="ECO:0000313" key="3">
    <source>
        <dbReference type="EMBL" id="EMQ94739.1"/>
    </source>
</evidence>
<comment type="caution">
    <text evidence="3">The sequence shown here is derived from an EMBL/GenBank/DDBJ whole genome shotgun (WGS) entry which is preliminary data.</text>
</comment>
<dbReference type="EMBL" id="ANLA01000014">
    <property type="protein sequence ID" value="EMQ94739.1"/>
    <property type="molecule type" value="Genomic_DNA"/>
</dbReference>
<dbReference type="RefSeq" id="WP_007649860.1">
    <property type="nucleotide sequence ID" value="NZ_ANLA01000014.1"/>
</dbReference>
<protein>
    <submittedName>
        <fullName evidence="3">Glucose-1-phosphate thymidylyltransferase</fullName>
    </submittedName>
</protein>
<dbReference type="InterPro" id="IPR011004">
    <property type="entry name" value="Trimer_LpxA-like_sf"/>
</dbReference>
<dbReference type="PANTHER" id="PTHR43584:SF9">
    <property type="entry name" value="TRANSFERASE HEXAPEPTIDE REPEAT CONTAINING PROTEIN"/>
    <property type="match status" value="1"/>
</dbReference>
<dbReference type="Pfam" id="PF13562">
    <property type="entry name" value="NTP_transf_4"/>
    <property type="match status" value="1"/>
</dbReference>
<proteinExistence type="predicted"/>
<dbReference type="GO" id="GO:0016746">
    <property type="term" value="F:acyltransferase activity"/>
    <property type="evidence" value="ECO:0007669"/>
    <property type="project" value="UniProtKB-KW"/>
</dbReference>
<dbReference type="SUPFAM" id="SSF51161">
    <property type="entry name" value="Trimeric LpxA-like enzymes"/>
    <property type="match status" value="1"/>
</dbReference>
<dbReference type="InterPro" id="IPR023917">
    <property type="entry name" value="Bifunctiontional_GlmU_bac-type"/>
</dbReference>
<gene>
    <name evidence="3" type="ORF">D778_00379</name>
</gene>
<dbReference type="PANTHER" id="PTHR43584">
    <property type="entry name" value="NUCLEOTIDYL TRANSFERASE"/>
    <property type="match status" value="1"/>
</dbReference>
<sequence length="397" mass="44546">MNYILFDGPSRNNLLPFTFTRPVADIRIGILTIREKWEAYLDFTTTTVTEDYLSDKFPMVEMDENIMINASFLPNQTLAEMVKNLEANQAIFHNEDVIAFYTKDTQDDIDFDAYEAIEYVDDVLKIEHTWDIFSKNGEAIQEDFELLTKGRQSQPIPEMTVAFNRSDIFIEEGAKLPLCSLNAENGPIYIGKNAEIMEGSMIRGPFALCEGATVKMSAKIYGPTTVGPFSKVGGEINNSVIFGYSNKGHDGFLGNSVLGEWCNLGADTNNSNLKNNYAEVRLWDYQTESFAKTGLQFCGLMMGDHSKCGINTMFNTGTVVGVSANIFGSGFPRNFVPSFSWGGSSGFTTYLTKKAFEVAKVVMSRRDIEFTEVDAAILEHVFEDTKKFRRNYHKVID</sequence>
<keyword evidence="4" id="KW-1185">Reference proteome</keyword>
<dbReference type="CDD" id="cd05635">
    <property type="entry name" value="LbH_unknown"/>
    <property type="match status" value="1"/>
</dbReference>
<keyword evidence="1 3" id="KW-0808">Transferase</keyword>
<dbReference type="Gene3D" id="2.160.10.10">
    <property type="entry name" value="Hexapeptide repeat proteins"/>
    <property type="match status" value="1"/>
</dbReference>
<dbReference type="InterPro" id="IPR050065">
    <property type="entry name" value="GlmU-like"/>
</dbReference>
<dbReference type="eggNOG" id="COG1207">
    <property type="taxonomic scope" value="Bacteria"/>
</dbReference>
<dbReference type="AlphaFoldDB" id="M7MZ10"/>
<dbReference type="GeneID" id="98641688"/>
<dbReference type="NCBIfam" id="TIGR03991">
    <property type="entry name" value="alt_bact_glmU"/>
    <property type="match status" value="1"/>
</dbReference>
<name>M7MZ10_9FLAO</name>
<evidence type="ECO:0000256" key="1">
    <source>
        <dbReference type="ARBA" id="ARBA00022679"/>
    </source>
</evidence>
<dbReference type="OrthoDB" id="9784832at2"/>
<organism evidence="3 4">
    <name type="scientific">Xanthomarina gelatinilytica</name>
    <dbReference type="NCBI Taxonomy" id="1137281"/>
    <lineage>
        <taxon>Bacteria</taxon>
        <taxon>Pseudomonadati</taxon>
        <taxon>Bacteroidota</taxon>
        <taxon>Flavobacteriia</taxon>
        <taxon>Flavobacteriales</taxon>
        <taxon>Flavobacteriaceae</taxon>
        <taxon>Xanthomarina</taxon>
    </lineage>
</organism>
<keyword evidence="2" id="KW-0012">Acyltransferase</keyword>